<evidence type="ECO:0000313" key="9">
    <source>
        <dbReference type="EMBL" id="GGK03096.1"/>
    </source>
</evidence>
<proteinExistence type="inferred from homology"/>
<dbReference type="Gene3D" id="1.10.3470.10">
    <property type="entry name" value="ABC transporter involved in vitamin B12 uptake, BtuC"/>
    <property type="match status" value="1"/>
</dbReference>
<sequence>MWMAGMGGALLLSLLVTLTLGSVDLPVATVWRVLWGEVTGQATAEDAVAQAIVWNLRVPRALLALLVGAALGAAGAAYQGVLRNPLADPYILGVSSGAALGAVLALLAGWPRAHLGLFAVPLAAFGGGMAALLVTLRLGAVGGRLVRETTLLAGVVVQAFLGAALTLAIAFSADRLPSVIHWLMGSLANRDPLLVAVALPYVLVPFVLLLFWARDLNVFTLGEEQAAHLGVETERRKVHILLAASLMTAAAVSVSGIIGFVGLVVPHVMRLLVGPDHRVLVPASALAGAFVLLWADTFARTALAGAELPVGAVTAALGAPFFAYLLRRGRRGM</sequence>
<feature type="transmembrane region" description="Helical" evidence="8">
    <location>
        <begin position="193"/>
        <end position="213"/>
    </location>
</feature>
<reference evidence="9" key="2">
    <citation type="submission" date="2020-09" db="EMBL/GenBank/DDBJ databases">
        <authorList>
            <person name="Sun Q."/>
            <person name="Ohkuma M."/>
        </authorList>
    </citation>
    <scope>NUCLEOTIDE SEQUENCE</scope>
    <source>
        <strain evidence="9">JCM 14719</strain>
    </source>
</reference>
<dbReference type="Pfam" id="PF01032">
    <property type="entry name" value="FecCD"/>
    <property type="match status" value="1"/>
</dbReference>
<feature type="transmembrane region" description="Helical" evidence="8">
    <location>
        <begin position="90"/>
        <end position="110"/>
    </location>
</feature>
<dbReference type="InterPro" id="IPR000522">
    <property type="entry name" value="ABC_transptr_permease_BtuC"/>
</dbReference>
<evidence type="ECO:0000256" key="5">
    <source>
        <dbReference type="ARBA" id="ARBA00022692"/>
    </source>
</evidence>
<feature type="transmembrane region" description="Helical" evidence="8">
    <location>
        <begin position="302"/>
        <end position="326"/>
    </location>
</feature>
<keyword evidence="5 8" id="KW-0812">Transmembrane</keyword>
<feature type="transmembrane region" description="Helical" evidence="8">
    <location>
        <begin position="61"/>
        <end position="78"/>
    </location>
</feature>
<evidence type="ECO:0000256" key="2">
    <source>
        <dbReference type="ARBA" id="ARBA00007935"/>
    </source>
</evidence>
<keyword evidence="3" id="KW-0813">Transport</keyword>
<evidence type="ECO:0000256" key="4">
    <source>
        <dbReference type="ARBA" id="ARBA00022475"/>
    </source>
</evidence>
<dbReference type="CDD" id="cd06550">
    <property type="entry name" value="TM_ABC_iron-siderophores_like"/>
    <property type="match status" value="1"/>
</dbReference>
<protein>
    <submittedName>
        <fullName evidence="9">Corrinoid ABC transporter permease</fullName>
    </submittedName>
</protein>
<dbReference type="GO" id="GO:0005886">
    <property type="term" value="C:plasma membrane"/>
    <property type="evidence" value="ECO:0007669"/>
    <property type="project" value="UniProtKB-SubCell"/>
</dbReference>
<dbReference type="SUPFAM" id="SSF81345">
    <property type="entry name" value="ABC transporter involved in vitamin B12 uptake, BtuC"/>
    <property type="match status" value="1"/>
</dbReference>
<evidence type="ECO:0000256" key="6">
    <source>
        <dbReference type="ARBA" id="ARBA00022989"/>
    </source>
</evidence>
<feature type="transmembrane region" description="Helical" evidence="8">
    <location>
        <begin position="240"/>
        <end position="265"/>
    </location>
</feature>
<reference evidence="9" key="1">
    <citation type="journal article" date="2014" name="Int. J. Syst. Evol. Microbiol.">
        <title>Complete genome sequence of Corynebacterium casei LMG S-19264T (=DSM 44701T), isolated from a smear-ripened cheese.</title>
        <authorList>
            <consortium name="US DOE Joint Genome Institute (JGI-PGF)"/>
            <person name="Walter F."/>
            <person name="Albersmeier A."/>
            <person name="Kalinowski J."/>
            <person name="Ruckert C."/>
        </authorList>
    </citation>
    <scope>NUCLEOTIDE SEQUENCE</scope>
    <source>
        <strain evidence="9">JCM 14719</strain>
    </source>
</reference>
<dbReference type="InterPro" id="IPR037294">
    <property type="entry name" value="ABC_BtuC-like"/>
</dbReference>
<keyword evidence="7 8" id="KW-0472">Membrane</keyword>
<dbReference type="AlphaFoldDB" id="A0A8J3FF36"/>
<comment type="similarity">
    <text evidence="2">Belongs to the binding-protein-dependent transport system permease family. FecCD subfamily.</text>
</comment>
<gene>
    <name evidence="9" type="ORF">GCM10007043_16410</name>
</gene>
<evidence type="ECO:0000256" key="3">
    <source>
        <dbReference type="ARBA" id="ARBA00022448"/>
    </source>
</evidence>
<evidence type="ECO:0000313" key="10">
    <source>
        <dbReference type="Proteomes" id="UP000637720"/>
    </source>
</evidence>
<dbReference type="Proteomes" id="UP000637720">
    <property type="component" value="Unassembled WGS sequence"/>
</dbReference>
<evidence type="ECO:0000256" key="8">
    <source>
        <dbReference type="SAM" id="Phobius"/>
    </source>
</evidence>
<dbReference type="PANTHER" id="PTHR30472:SF25">
    <property type="entry name" value="ABC TRANSPORTER PERMEASE PROTEIN MJ0876-RELATED"/>
    <property type="match status" value="1"/>
</dbReference>
<feature type="transmembrane region" description="Helical" evidence="8">
    <location>
        <begin position="116"/>
        <end position="139"/>
    </location>
</feature>
<evidence type="ECO:0000256" key="1">
    <source>
        <dbReference type="ARBA" id="ARBA00004651"/>
    </source>
</evidence>
<organism evidence="9 10">
    <name type="scientific">Calditerricola satsumensis</name>
    <dbReference type="NCBI Taxonomy" id="373054"/>
    <lineage>
        <taxon>Bacteria</taxon>
        <taxon>Bacillati</taxon>
        <taxon>Bacillota</taxon>
        <taxon>Bacilli</taxon>
        <taxon>Bacillales</taxon>
        <taxon>Bacillaceae</taxon>
        <taxon>Calditerricola</taxon>
    </lineage>
</organism>
<dbReference type="GO" id="GO:0033214">
    <property type="term" value="P:siderophore-iron import into cell"/>
    <property type="evidence" value="ECO:0007669"/>
    <property type="project" value="TreeGrafter"/>
</dbReference>
<feature type="transmembrane region" description="Helical" evidence="8">
    <location>
        <begin position="277"/>
        <end position="295"/>
    </location>
</feature>
<evidence type="ECO:0000256" key="7">
    <source>
        <dbReference type="ARBA" id="ARBA00023136"/>
    </source>
</evidence>
<accession>A0A8J3FF36</accession>
<name>A0A8J3FF36_9BACI</name>
<comment type="caution">
    <text evidence="9">The sequence shown here is derived from an EMBL/GenBank/DDBJ whole genome shotgun (WGS) entry which is preliminary data.</text>
</comment>
<dbReference type="FunFam" id="1.10.3470.10:FF:000001">
    <property type="entry name" value="Vitamin B12 ABC transporter permease BtuC"/>
    <property type="match status" value="1"/>
</dbReference>
<keyword evidence="6 8" id="KW-1133">Transmembrane helix</keyword>
<keyword evidence="4" id="KW-1003">Cell membrane</keyword>
<feature type="transmembrane region" description="Helical" evidence="8">
    <location>
        <begin position="151"/>
        <end position="173"/>
    </location>
</feature>
<dbReference type="PANTHER" id="PTHR30472">
    <property type="entry name" value="FERRIC ENTEROBACTIN TRANSPORT SYSTEM PERMEASE PROTEIN"/>
    <property type="match status" value="1"/>
</dbReference>
<keyword evidence="10" id="KW-1185">Reference proteome</keyword>
<dbReference type="GO" id="GO:0022857">
    <property type="term" value="F:transmembrane transporter activity"/>
    <property type="evidence" value="ECO:0007669"/>
    <property type="project" value="InterPro"/>
</dbReference>
<comment type="subcellular location">
    <subcellularLocation>
        <location evidence="1">Cell membrane</location>
        <topology evidence="1">Multi-pass membrane protein</topology>
    </subcellularLocation>
</comment>
<dbReference type="EMBL" id="BMOF01000034">
    <property type="protein sequence ID" value="GGK03096.1"/>
    <property type="molecule type" value="Genomic_DNA"/>
</dbReference>